<dbReference type="NCBIfam" id="TIGR00044">
    <property type="entry name" value="YggS family pyridoxal phosphate-dependent enzyme"/>
    <property type="match status" value="1"/>
</dbReference>
<dbReference type="PANTHER" id="PTHR10146">
    <property type="entry name" value="PROLINE SYNTHETASE CO-TRANSCRIBED BACTERIAL HOMOLOG PROTEIN"/>
    <property type="match status" value="1"/>
</dbReference>
<dbReference type="InterPro" id="IPR011078">
    <property type="entry name" value="PyrdxlP_homeostasis"/>
</dbReference>
<feature type="domain" description="Alanine racemase N-terminal" evidence="5">
    <location>
        <begin position="21"/>
        <end position="232"/>
    </location>
</feature>
<dbReference type="PIRSF" id="PIRSF004848">
    <property type="entry name" value="YBL036c_PLPDEIII"/>
    <property type="match status" value="1"/>
</dbReference>
<evidence type="ECO:0000259" key="5">
    <source>
        <dbReference type="Pfam" id="PF01168"/>
    </source>
</evidence>
<dbReference type="Proteomes" id="UP000245390">
    <property type="component" value="Unassembled WGS sequence"/>
</dbReference>
<dbReference type="AlphaFoldDB" id="A0A316G4H1"/>
<evidence type="ECO:0000313" key="7">
    <source>
        <dbReference type="Proteomes" id="UP000245390"/>
    </source>
</evidence>
<accession>A0A316G4H1</accession>
<dbReference type="CDD" id="cd00635">
    <property type="entry name" value="PLPDE_III_YBL036c_like"/>
    <property type="match status" value="1"/>
</dbReference>
<dbReference type="Pfam" id="PF01168">
    <property type="entry name" value="Ala_racemase_N"/>
    <property type="match status" value="1"/>
</dbReference>
<evidence type="ECO:0000256" key="1">
    <source>
        <dbReference type="ARBA" id="ARBA00022898"/>
    </source>
</evidence>
<dbReference type="EMBL" id="QGGV01000010">
    <property type="protein sequence ID" value="PWK54816.1"/>
    <property type="molecule type" value="Genomic_DNA"/>
</dbReference>
<evidence type="ECO:0000256" key="3">
    <source>
        <dbReference type="PIRSR" id="PIRSR004848-1"/>
    </source>
</evidence>
<proteinExistence type="inferred from homology"/>
<name>A0A316G4H1_9RHOB</name>
<feature type="modified residue" description="N6-(pyridoxal phosphate)lysine" evidence="2 3">
    <location>
        <position position="49"/>
    </location>
</feature>
<keyword evidence="7" id="KW-1185">Reference proteome</keyword>
<keyword evidence="1 2" id="KW-0663">Pyridoxal phosphate</keyword>
<dbReference type="HAMAP" id="MF_02087">
    <property type="entry name" value="PLP_homeostasis"/>
    <property type="match status" value="1"/>
</dbReference>
<dbReference type="FunFam" id="3.20.20.10:FF:000018">
    <property type="entry name" value="Pyridoxal phosphate homeostasis protein"/>
    <property type="match status" value="1"/>
</dbReference>
<evidence type="ECO:0000313" key="6">
    <source>
        <dbReference type="EMBL" id="PWK54816.1"/>
    </source>
</evidence>
<dbReference type="GO" id="GO:0030170">
    <property type="term" value="F:pyridoxal phosphate binding"/>
    <property type="evidence" value="ECO:0007669"/>
    <property type="project" value="UniProtKB-UniRule"/>
</dbReference>
<organism evidence="6 7">
    <name type="scientific">Silicimonas algicola</name>
    <dbReference type="NCBI Taxonomy" id="1826607"/>
    <lineage>
        <taxon>Bacteria</taxon>
        <taxon>Pseudomonadati</taxon>
        <taxon>Pseudomonadota</taxon>
        <taxon>Alphaproteobacteria</taxon>
        <taxon>Rhodobacterales</taxon>
        <taxon>Paracoccaceae</taxon>
    </lineage>
</organism>
<dbReference type="SUPFAM" id="SSF51419">
    <property type="entry name" value="PLP-binding barrel"/>
    <property type="match status" value="1"/>
</dbReference>
<gene>
    <name evidence="6" type="ORF">C8D95_110108</name>
</gene>
<dbReference type="PANTHER" id="PTHR10146:SF14">
    <property type="entry name" value="PYRIDOXAL PHOSPHATE HOMEOSTASIS PROTEIN"/>
    <property type="match status" value="1"/>
</dbReference>
<dbReference type="Gene3D" id="3.20.20.10">
    <property type="entry name" value="Alanine racemase"/>
    <property type="match status" value="1"/>
</dbReference>
<comment type="caution">
    <text evidence="6">The sequence shown here is derived from an EMBL/GenBank/DDBJ whole genome shotgun (WGS) entry which is preliminary data.</text>
</comment>
<sequence>MTERAGLAPALFFLADGGMSLSDIRDRLEAACARHGRDPSGVTLIAVSKVQPLDRVEAVLAEGHRIFGENRVQEAQGKWPALREEFDGVELHLIGPLQTNKARAAMELFDAIHTVDRPKLAQTIARLAEEMGRCADIFVQVNTGGEDQKAGCHIDEADALVALCRNLKLPPRGLMCIPPVDDAPAPHFAALAKIAERNGLTGLSMGMSGDFEEAIAHGATHVRVGSAIFGDRVPG</sequence>
<evidence type="ECO:0000256" key="2">
    <source>
        <dbReference type="HAMAP-Rule" id="MF_02087"/>
    </source>
</evidence>
<dbReference type="InterPro" id="IPR001608">
    <property type="entry name" value="Ala_racemase_N"/>
</dbReference>
<comment type="function">
    <text evidence="2">Pyridoxal 5'-phosphate (PLP)-binding protein, which is involved in PLP homeostasis.</text>
</comment>
<comment type="cofactor">
    <cofactor evidence="3">
        <name>pyridoxal 5'-phosphate</name>
        <dbReference type="ChEBI" id="CHEBI:597326"/>
    </cofactor>
</comment>
<dbReference type="InterPro" id="IPR029066">
    <property type="entry name" value="PLP-binding_barrel"/>
</dbReference>
<protein>
    <recommendedName>
        <fullName evidence="2">Pyridoxal phosphate homeostasis protein</fullName>
        <shortName evidence="2">PLP homeostasis protein</shortName>
    </recommendedName>
</protein>
<evidence type="ECO:0000256" key="4">
    <source>
        <dbReference type="RuleBase" id="RU004514"/>
    </source>
</evidence>
<reference evidence="6 7" key="1">
    <citation type="submission" date="2018-05" db="EMBL/GenBank/DDBJ databases">
        <title>Genomic Encyclopedia of Type Strains, Phase IV (KMG-IV): sequencing the most valuable type-strain genomes for metagenomic binning, comparative biology and taxonomic classification.</title>
        <authorList>
            <person name="Goeker M."/>
        </authorList>
    </citation>
    <scope>NUCLEOTIDE SEQUENCE [LARGE SCALE GENOMIC DNA]</scope>
    <source>
        <strain evidence="6 7">DSM 103371</strain>
    </source>
</reference>
<comment type="similarity">
    <text evidence="2 4">Belongs to the pyridoxal phosphate-binding protein YggS/PROSC family.</text>
</comment>